<dbReference type="AlphaFoldDB" id="A0A847VCX2"/>
<evidence type="ECO:0000313" key="2">
    <source>
        <dbReference type="EMBL" id="NLZ24373.1"/>
    </source>
</evidence>
<reference evidence="2 3" key="1">
    <citation type="journal article" date="2020" name="Biotechnol. Biofuels">
        <title>New insights from the biogas microbiome by comprehensive genome-resolved metagenomics of nearly 1600 species originating from multiple anaerobic digesters.</title>
        <authorList>
            <person name="Campanaro S."/>
            <person name="Treu L."/>
            <person name="Rodriguez-R L.M."/>
            <person name="Kovalovszki A."/>
            <person name="Ziels R.M."/>
            <person name="Maus I."/>
            <person name="Zhu X."/>
            <person name="Kougias P.G."/>
            <person name="Basile A."/>
            <person name="Luo G."/>
            <person name="Schluter A."/>
            <person name="Konstantinidis K.T."/>
            <person name="Angelidaki I."/>
        </authorList>
    </citation>
    <scope>NUCLEOTIDE SEQUENCE [LARGE SCALE GENOMIC DNA]</scope>
    <source>
        <strain evidence="2">AS19jrsBPTG_9</strain>
    </source>
</reference>
<feature type="domain" description="GerMN" evidence="1">
    <location>
        <begin position="205"/>
        <end position="296"/>
    </location>
</feature>
<dbReference type="InterPro" id="IPR019606">
    <property type="entry name" value="GerMN"/>
</dbReference>
<dbReference type="SMART" id="SM00909">
    <property type="entry name" value="Germane"/>
    <property type="match status" value="1"/>
</dbReference>
<dbReference type="Proteomes" id="UP000564033">
    <property type="component" value="Unassembled WGS sequence"/>
</dbReference>
<accession>A0A847VCX2</accession>
<evidence type="ECO:0000259" key="1">
    <source>
        <dbReference type="SMART" id="SM00909"/>
    </source>
</evidence>
<comment type="caution">
    <text evidence="2">The sequence shown here is derived from an EMBL/GenBank/DDBJ whole genome shotgun (WGS) entry which is preliminary data.</text>
</comment>
<organism evidence="2 3">
    <name type="scientific">Candidatus Dojkabacteria bacterium</name>
    <dbReference type="NCBI Taxonomy" id="2099670"/>
    <lineage>
        <taxon>Bacteria</taxon>
        <taxon>Candidatus Dojkabacteria</taxon>
    </lineage>
</organism>
<proteinExistence type="predicted"/>
<protein>
    <submittedName>
        <fullName evidence="2">GerMN domain-containing protein</fullName>
    </submittedName>
</protein>
<sequence>MKNIVLIFSIFLLSILLVSTSYIFQDTEYFCRYELGRKLIRQCKEETSPSMGTKYYTQKGEILYLENIKDGDTVEVGTVLTGSISGPWYFEGVFPVRIFNEYGEILNTVVAQTNEEWMTEDLVNFSFTVTAPINEEMPVLLRIEKSNPTGNSENDDYFDINITLRPEQMESIKVFYPNSKLDTEMMDCSLVFPVTRSIPKTEVIAQAAIDELLRGVTEKEQEEGYYTSINTGVEVLSLIIEQGVAKIDFNSKLEEGIGGSCKIASIVAQITETLKQFSTIDSVTISIDGKLEDILQP</sequence>
<dbReference type="Pfam" id="PF10646">
    <property type="entry name" value="Germane"/>
    <property type="match status" value="1"/>
</dbReference>
<gene>
    <name evidence="2" type="ORF">GX888_01315</name>
</gene>
<name>A0A847VCX2_9BACT</name>
<dbReference type="EMBL" id="JAAZIL010000033">
    <property type="protein sequence ID" value="NLZ24373.1"/>
    <property type="molecule type" value="Genomic_DNA"/>
</dbReference>
<evidence type="ECO:0000313" key="3">
    <source>
        <dbReference type="Proteomes" id="UP000564033"/>
    </source>
</evidence>